<protein>
    <submittedName>
        <fullName evidence="1">Delta-aminolevulinic acid dehydratase</fullName>
    </submittedName>
</protein>
<proteinExistence type="predicted"/>
<name>A0A5B8VTJ1_9BACT</name>
<dbReference type="SUPFAM" id="SSF48208">
    <property type="entry name" value="Six-hairpin glycosidases"/>
    <property type="match status" value="1"/>
</dbReference>
<evidence type="ECO:0000313" key="1">
    <source>
        <dbReference type="EMBL" id="QEC73905.1"/>
    </source>
</evidence>
<reference evidence="1 2" key="1">
    <citation type="journal article" date="2017" name="Int. J. Syst. Evol. Microbiol.">
        <title>Arachidicoccus ginsenosidivorans sp. nov., with ginsenoside-converting activity isolated from ginseng cultivating soil.</title>
        <authorList>
            <person name="Siddiqi M.Z."/>
            <person name="Aslam Z."/>
            <person name="Im W.T."/>
        </authorList>
    </citation>
    <scope>NUCLEOTIDE SEQUENCE [LARGE SCALE GENOMIC DNA]</scope>
    <source>
        <strain evidence="1 2">Gsoil 809</strain>
    </source>
</reference>
<dbReference type="KEGG" id="agi:FSB73_21815"/>
<dbReference type="SUPFAM" id="SSF48239">
    <property type="entry name" value="Terpenoid cyclases/Protein prenyltransferases"/>
    <property type="match status" value="1"/>
</dbReference>
<dbReference type="InterPro" id="IPR008930">
    <property type="entry name" value="Terpenoid_cyclase/PrenylTrfase"/>
</dbReference>
<gene>
    <name evidence="1" type="ORF">FSB73_21815</name>
</gene>
<organism evidence="1 2">
    <name type="scientific">Arachidicoccus ginsenosidivorans</name>
    <dbReference type="NCBI Taxonomy" id="496057"/>
    <lineage>
        <taxon>Bacteria</taxon>
        <taxon>Pseudomonadati</taxon>
        <taxon>Bacteroidota</taxon>
        <taxon>Chitinophagia</taxon>
        <taxon>Chitinophagales</taxon>
        <taxon>Chitinophagaceae</taxon>
        <taxon>Arachidicoccus</taxon>
    </lineage>
</organism>
<dbReference type="GO" id="GO:0005975">
    <property type="term" value="P:carbohydrate metabolic process"/>
    <property type="evidence" value="ECO:0007669"/>
    <property type="project" value="InterPro"/>
</dbReference>
<evidence type="ECO:0000313" key="2">
    <source>
        <dbReference type="Proteomes" id="UP000321291"/>
    </source>
</evidence>
<dbReference type="AlphaFoldDB" id="A0A5B8VTJ1"/>
<keyword evidence="2" id="KW-1185">Reference proteome</keyword>
<dbReference type="RefSeq" id="WP_146787233.1">
    <property type="nucleotide sequence ID" value="NZ_CP042434.1"/>
</dbReference>
<accession>A0A5B8VTJ1</accession>
<dbReference type="EMBL" id="CP042434">
    <property type="protein sequence ID" value="QEC73905.1"/>
    <property type="molecule type" value="Genomic_DNA"/>
</dbReference>
<sequence length="408" mass="46868">MISSNDVIMASFLKLKTYCERERFKGWDPYDGLNSTLFSKIPFLANNRTARLFWIQFFKRSPINFRSIANVEKGLNPKGLGLFLSGYCNLYKIDPSSDTLENINFLAEALLSLRSEGFSGSCWGYNFAWQARAFFQEKNTPTVVATCFIANALMDAYEVTGQNAYLDAAIDSSNFIISDLNRTYNSNGDFCFSYSPKDATQVFNASLLGSKLLGRVYKYTGNTKLFKTAKSSIRYCAAAQNEDGSWAYGTLSFHKWVDNFHTGFNLEALMSFQLDTGEDCFSDVIQKGATYYLDNFFTAEGVPKYFDNQLYPIDIHCVAQLMITLSKLGMFHSKKALIDKVLKWTIINMQDKEGFFYYQRRKYFSNKIPYMRWAQAWMFYALSEYLLCSETGPNNQKSQKLFFEKNAY</sequence>
<dbReference type="Proteomes" id="UP000321291">
    <property type="component" value="Chromosome"/>
</dbReference>
<dbReference type="Gene3D" id="1.50.10.20">
    <property type="match status" value="1"/>
</dbReference>
<dbReference type="OrthoDB" id="9788790at2"/>
<dbReference type="InterPro" id="IPR008928">
    <property type="entry name" value="6-hairpin_glycosidase_sf"/>
</dbReference>